<evidence type="ECO:0000313" key="1">
    <source>
        <dbReference type="EMBL" id="GAL18915.1"/>
    </source>
</evidence>
<gene>
    <name evidence="1" type="ORF">JCM19235_2338</name>
</gene>
<dbReference type="EMBL" id="BBMR01000003">
    <property type="protein sequence ID" value="GAL18915.1"/>
    <property type="molecule type" value="Genomic_DNA"/>
</dbReference>
<reference evidence="1 2" key="1">
    <citation type="submission" date="2014-09" db="EMBL/GenBank/DDBJ databases">
        <title>Vibrio maritimus JCM 19235. (C45) whole genome shotgun sequence.</title>
        <authorList>
            <person name="Sawabe T."/>
            <person name="Meirelles P."/>
            <person name="Nakanishi M."/>
            <person name="Sayaka M."/>
            <person name="Hattori M."/>
            <person name="Ohkuma M."/>
        </authorList>
    </citation>
    <scope>NUCLEOTIDE SEQUENCE [LARGE SCALE GENOMIC DNA]</scope>
    <source>
        <strain evidence="2">JCM19235</strain>
    </source>
</reference>
<dbReference type="Proteomes" id="UP000029228">
    <property type="component" value="Unassembled WGS sequence"/>
</dbReference>
<dbReference type="STRING" id="990268.JCM19235_2338"/>
<organism evidence="1 2">
    <name type="scientific">Vibrio maritimus</name>
    <dbReference type="NCBI Taxonomy" id="990268"/>
    <lineage>
        <taxon>Bacteria</taxon>
        <taxon>Pseudomonadati</taxon>
        <taxon>Pseudomonadota</taxon>
        <taxon>Gammaproteobacteria</taxon>
        <taxon>Vibrionales</taxon>
        <taxon>Vibrionaceae</taxon>
        <taxon>Vibrio</taxon>
    </lineage>
</organism>
<protein>
    <submittedName>
        <fullName evidence="1">Uncharacterized protein</fullName>
    </submittedName>
</protein>
<keyword evidence="2" id="KW-1185">Reference proteome</keyword>
<dbReference type="AlphaFoldDB" id="A0A090RU23"/>
<name>A0A090RU23_9VIBR</name>
<reference evidence="1 2" key="2">
    <citation type="submission" date="2014-09" db="EMBL/GenBank/DDBJ databases">
        <authorList>
            <consortium name="NBRP consortium"/>
            <person name="Sawabe T."/>
            <person name="Meirelles P."/>
            <person name="Nakanishi M."/>
            <person name="Sayaka M."/>
            <person name="Hattori M."/>
            <person name="Ohkuma M."/>
        </authorList>
    </citation>
    <scope>NUCLEOTIDE SEQUENCE [LARGE SCALE GENOMIC DNA]</scope>
    <source>
        <strain evidence="2">JCM19235</strain>
    </source>
</reference>
<sequence>MLNMIWDGRAKTNFFGGIVMQEFDAERGELMGEPRNIFEGTYLAVQKGHRCSRKMVTIISSLQKAALNATMQ</sequence>
<proteinExistence type="predicted"/>
<accession>A0A090RU23</accession>
<evidence type="ECO:0000313" key="2">
    <source>
        <dbReference type="Proteomes" id="UP000029228"/>
    </source>
</evidence>
<comment type="caution">
    <text evidence="1">The sequence shown here is derived from an EMBL/GenBank/DDBJ whole genome shotgun (WGS) entry which is preliminary data.</text>
</comment>